<dbReference type="Pfam" id="PF02254">
    <property type="entry name" value="TrkA_N"/>
    <property type="match status" value="1"/>
</dbReference>
<feature type="transmembrane region" description="Helical" evidence="7">
    <location>
        <begin position="174"/>
        <end position="196"/>
    </location>
</feature>
<evidence type="ECO:0000256" key="4">
    <source>
        <dbReference type="ARBA" id="ARBA00022692"/>
    </source>
</evidence>
<dbReference type="GO" id="GO:1902600">
    <property type="term" value="P:proton transmembrane transport"/>
    <property type="evidence" value="ECO:0007669"/>
    <property type="project" value="InterPro"/>
</dbReference>
<dbReference type="GO" id="GO:0016020">
    <property type="term" value="C:membrane"/>
    <property type="evidence" value="ECO:0007669"/>
    <property type="project" value="UniProtKB-SubCell"/>
</dbReference>
<reference evidence="10" key="1">
    <citation type="submission" date="2017-09" db="EMBL/GenBank/DDBJ databases">
        <title>Depth-based differentiation of microbial function through sediment-hosted aquifers and enrichment of novel symbionts in the deep terrestrial subsurface.</title>
        <authorList>
            <person name="Probst A.J."/>
            <person name="Ladd B."/>
            <person name="Jarett J.K."/>
            <person name="Geller-Mcgrath D.E."/>
            <person name="Sieber C.M.K."/>
            <person name="Emerson J.B."/>
            <person name="Anantharaman K."/>
            <person name="Thomas B.C."/>
            <person name="Malmstrom R."/>
            <person name="Stieglmeier M."/>
            <person name="Klingl A."/>
            <person name="Woyke T."/>
            <person name="Ryan C.M."/>
            <person name="Banfield J.F."/>
        </authorList>
    </citation>
    <scope>NUCLEOTIDE SEQUENCE [LARGE SCALE GENOMIC DNA]</scope>
</reference>
<feature type="transmembrane region" description="Helical" evidence="7">
    <location>
        <begin position="322"/>
        <end position="341"/>
    </location>
</feature>
<organism evidence="9 10">
    <name type="scientific">Candidatus Wolfebacteria bacterium CG_4_10_14_0_2_um_filter_39_18</name>
    <dbReference type="NCBI Taxonomy" id="1975061"/>
    <lineage>
        <taxon>Bacteria</taxon>
        <taxon>Candidatus Wolfeibacteriota</taxon>
    </lineage>
</organism>
<feature type="transmembrane region" description="Helical" evidence="7">
    <location>
        <begin position="55"/>
        <end position="73"/>
    </location>
</feature>
<dbReference type="PANTHER" id="PTHR42751:SF3">
    <property type="entry name" value="SODIUM_GLUTAMATE SYMPORTER"/>
    <property type="match status" value="1"/>
</dbReference>
<comment type="subcellular location">
    <subcellularLocation>
        <location evidence="1">Membrane</location>
        <topology evidence="1">Multi-pass membrane protein</topology>
    </subcellularLocation>
</comment>
<dbReference type="InterPro" id="IPR006153">
    <property type="entry name" value="Cation/H_exchanger_TM"/>
</dbReference>
<dbReference type="InterPro" id="IPR038770">
    <property type="entry name" value="Na+/solute_symporter_sf"/>
</dbReference>
<evidence type="ECO:0000256" key="3">
    <source>
        <dbReference type="ARBA" id="ARBA00022448"/>
    </source>
</evidence>
<dbReference type="PROSITE" id="PS51201">
    <property type="entry name" value="RCK_N"/>
    <property type="match status" value="1"/>
</dbReference>
<feature type="transmembrane region" description="Helical" evidence="7">
    <location>
        <begin position="288"/>
        <end position="310"/>
    </location>
</feature>
<evidence type="ECO:0000256" key="6">
    <source>
        <dbReference type="ARBA" id="ARBA00023136"/>
    </source>
</evidence>
<dbReference type="Gene3D" id="3.40.50.720">
    <property type="entry name" value="NAD(P)-binding Rossmann-like Domain"/>
    <property type="match status" value="1"/>
</dbReference>
<evidence type="ECO:0000256" key="5">
    <source>
        <dbReference type="ARBA" id="ARBA00022989"/>
    </source>
</evidence>
<dbReference type="InterPro" id="IPR003148">
    <property type="entry name" value="RCK_N"/>
</dbReference>
<evidence type="ECO:0000256" key="7">
    <source>
        <dbReference type="SAM" id="Phobius"/>
    </source>
</evidence>
<dbReference type="GO" id="GO:0015297">
    <property type="term" value="F:antiporter activity"/>
    <property type="evidence" value="ECO:0007669"/>
    <property type="project" value="InterPro"/>
</dbReference>
<dbReference type="Pfam" id="PF00999">
    <property type="entry name" value="Na_H_Exchanger"/>
    <property type="match status" value="1"/>
</dbReference>
<feature type="transmembrane region" description="Helical" evidence="7">
    <location>
        <begin position="85"/>
        <end position="108"/>
    </location>
</feature>
<evidence type="ECO:0000313" key="9">
    <source>
        <dbReference type="EMBL" id="PIZ45495.1"/>
    </source>
</evidence>
<evidence type="ECO:0000256" key="2">
    <source>
        <dbReference type="ARBA" id="ARBA00005551"/>
    </source>
</evidence>
<sequence>MSAGIFELSIVILVAAGLGILARFLKQPIILAYIFAGIIIGAFGLSHVINKEFFTVLSEMGLMFLLFLIGLEIDYSSLKMVGKVSILAGLGQIIFTFIPGFYIAQFFGFNFLQAAYIAIALTFSSTIIVVKLLSESRQTNSLYGKISIGFLLVQDIVAILILVFLAGVQESGSFSISGILITLLKGAILFAAMLFIGRKAAPLLFDKFAKSQELLFLSSLAWCFGVAILASKAGFSIEIGGFLAGLSLANSAEHFQISARVRSLRDFFVLIFFVILGSSLMFSDLSSLTLPIIALSLFVLIGNPLIVLIIMGLMGFRKRTSFLCGVTMAQISEFSLILAALGLKLGHLNESVVSLITAVGIITITLSTYLIIYGEEIFKRFSKILSIFERRNKRGEFDGDSSFSKPIILIGGHRVGWHIVNHLPKEELLVIDFDPDVVAKLKRRGYSALFGDIADMEITERANLGSARLIISTVPELKDNLGILETVNKASGQSKNKPKVILRAEEEQDAKILYKKGADYVLFPCLTSGQYLGKSIAIDKNLNILEQLKKKDLENLG</sequence>
<keyword evidence="4 7" id="KW-0812">Transmembrane</keyword>
<keyword evidence="3" id="KW-0813">Transport</keyword>
<keyword evidence="6 7" id="KW-0472">Membrane</keyword>
<name>A0A2M7THZ2_9BACT</name>
<comment type="similarity">
    <text evidence="2">Belongs to the monovalent cation:proton antiporter 2 (CPA2) transporter (TC 2.A.37) family.</text>
</comment>
<keyword evidence="5 7" id="KW-1133">Transmembrane helix</keyword>
<dbReference type="Proteomes" id="UP000230553">
    <property type="component" value="Unassembled WGS sequence"/>
</dbReference>
<dbReference type="EMBL" id="PFNM01000003">
    <property type="protein sequence ID" value="PIZ45495.1"/>
    <property type="molecule type" value="Genomic_DNA"/>
</dbReference>
<dbReference type="PANTHER" id="PTHR42751">
    <property type="entry name" value="SODIUM/HYDROGEN EXCHANGER FAMILY/TRKA DOMAIN PROTEIN"/>
    <property type="match status" value="1"/>
</dbReference>
<evidence type="ECO:0000313" key="10">
    <source>
        <dbReference type="Proteomes" id="UP000230553"/>
    </source>
</evidence>
<feature type="domain" description="RCK N-terminal" evidence="8">
    <location>
        <begin position="404"/>
        <end position="522"/>
    </location>
</feature>
<accession>A0A2M7THZ2</accession>
<feature type="transmembrane region" description="Helical" evidence="7">
    <location>
        <begin position="264"/>
        <end position="282"/>
    </location>
</feature>
<feature type="transmembrane region" description="Helical" evidence="7">
    <location>
        <begin position="146"/>
        <end position="168"/>
    </location>
</feature>
<feature type="transmembrane region" description="Helical" evidence="7">
    <location>
        <begin position="30"/>
        <end position="49"/>
    </location>
</feature>
<feature type="transmembrane region" description="Helical" evidence="7">
    <location>
        <begin position="353"/>
        <end position="373"/>
    </location>
</feature>
<dbReference type="Gene3D" id="1.20.1530.20">
    <property type="match status" value="1"/>
</dbReference>
<feature type="transmembrane region" description="Helical" evidence="7">
    <location>
        <begin position="114"/>
        <end position="134"/>
    </location>
</feature>
<dbReference type="InterPro" id="IPR036291">
    <property type="entry name" value="NAD(P)-bd_dom_sf"/>
</dbReference>
<dbReference type="AlphaFoldDB" id="A0A2M7THZ2"/>
<evidence type="ECO:0000259" key="8">
    <source>
        <dbReference type="PROSITE" id="PS51201"/>
    </source>
</evidence>
<protein>
    <submittedName>
        <fullName evidence="9">Sodium:proton exchanger</fullName>
    </submittedName>
</protein>
<proteinExistence type="inferred from homology"/>
<dbReference type="GO" id="GO:0006813">
    <property type="term" value="P:potassium ion transport"/>
    <property type="evidence" value="ECO:0007669"/>
    <property type="project" value="InterPro"/>
</dbReference>
<evidence type="ECO:0000256" key="1">
    <source>
        <dbReference type="ARBA" id="ARBA00004141"/>
    </source>
</evidence>
<feature type="transmembrane region" description="Helical" evidence="7">
    <location>
        <begin position="6"/>
        <end position="25"/>
    </location>
</feature>
<dbReference type="SUPFAM" id="SSF51735">
    <property type="entry name" value="NAD(P)-binding Rossmann-fold domains"/>
    <property type="match status" value="1"/>
</dbReference>
<gene>
    <name evidence="9" type="ORF">COY31_00085</name>
</gene>
<comment type="caution">
    <text evidence="9">The sequence shown here is derived from an EMBL/GenBank/DDBJ whole genome shotgun (WGS) entry which is preliminary data.</text>
</comment>